<dbReference type="InterPro" id="IPR036291">
    <property type="entry name" value="NAD(P)-bd_dom_sf"/>
</dbReference>
<evidence type="ECO:0000313" key="2">
    <source>
        <dbReference type="EMBL" id="MBB6451350.1"/>
    </source>
</evidence>
<reference evidence="2 3" key="1">
    <citation type="submission" date="2020-08" db="EMBL/GenBank/DDBJ databases">
        <title>Genomic Encyclopedia of Type Strains, Phase IV (KMG-IV): sequencing the most valuable type-strain genomes for metagenomic binning, comparative biology and taxonomic classification.</title>
        <authorList>
            <person name="Goeker M."/>
        </authorList>
    </citation>
    <scope>NUCLEOTIDE SEQUENCE [LARGE SCALE GENOMIC DNA]</scope>
    <source>
        <strain evidence="2 3">DSM 21769</strain>
    </source>
</reference>
<dbReference type="Pfam" id="PF07993">
    <property type="entry name" value="NAD_binding_4"/>
    <property type="match status" value="1"/>
</dbReference>
<dbReference type="AlphaFoldDB" id="A0A841PRD4"/>
<dbReference type="GO" id="GO:0080019">
    <property type="term" value="F:alcohol-forming very long-chain fatty acyl-CoA reductase activity"/>
    <property type="evidence" value="ECO:0007669"/>
    <property type="project" value="InterPro"/>
</dbReference>
<dbReference type="Gene3D" id="3.40.50.720">
    <property type="entry name" value="NAD(P)-binding Rossmann-like Domain"/>
    <property type="match status" value="1"/>
</dbReference>
<accession>A0A841PRD4</accession>
<comment type="caution">
    <text evidence="2">The sequence shown here is derived from an EMBL/GenBank/DDBJ whole genome shotgun (WGS) entry which is preliminary data.</text>
</comment>
<dbReference type="PANTHER" id="PTHR11011">
    <property type="entry name" value="MALE STERILITY PROTEIN 2-RELATED"/>
    <property type="match status" value="1"/>
</dbReference>
<dbReference type="PANTHER" id="PTHR11011:SF45">
    <property type="entry name" value="FATTY ACYL-COA REDUCTASE CG8306-RELATED"/>
    <property type="match status" value="1"/>
</dbReference>
<evidence type="ECO:0000259" key="1">
    <source>
        <dbReference type="Pfam" id="PF07993"/>
    </source>
</evidence>
<dbReference type="CDD" id="cd05263">
    <property type="entry name" value="MupV_like_SDR_e"/>
    <property type="match status" value="1"/>
</dbReference>
<dbReference type="SUPFAM" id="SSF51735">
    <property type="entry name" value="NAD(P)-binding Rossmann-fold domains"/>
    <property type="match status" value="1"/>
</dbReference>
<organism evidence="2 3">
    <name type="scientific">Geomicrobium halophilum</name>
    <dbReference type="NCBI Taxonomy" id="549000"/>
    <lineage>
        <taxon>Bacteria</taxon>
        <taxon>Bacillati</taxon>
        <taxon>Bacillota</taxon>
        <taxon>Bacilli</taxon>
        <taxon>Bacillales</taxon>
        <taxon>Geomicrobium</taxon>
    </lineage>
</organism>
<keyword evidence="3" id="KW-1185">Reference proteome</keyword>
<dbReference type="RefSeq" id="WP_184405432.1">
    <property type="nucleotide sequence ID" value="NZ_JACHHJ010000006.1"/>
</dbReference>
<name>A0A841PRD4_9BACL</name>
<dbReference type="Proteomes" id="UP000568839">
    <property type="component" value="Unassembled WGS sequence"/>
</dbReference>
<dbReference type="EMBL" id="JACHHJ010000006">
    <property type="protein sequence ID" value="MBB6451350.1"/>
    <property type="molecule type" value="Genomic_DNA"/>
</dbReference>
<sequence length="369" mass="42282">MTNTYFFTGYPGFIARSMISEVIDKHALGIGHMYILVLPAMKKVAEESLNQIVRQSPLSRNHFTIVEGDITKENLGLTLPQSHNLQQEITHVYHLAAIYDLAVKKRKAETVNIIGTHHVNQWVENIPGLKRYTYFSTAYVSGEREGTILETELRRGQAFKNHYERTKYEAEGFVEETLKKVPTTIIRPGIVRGHSETGETTKFDGPYFYLNLLERMRQMKMPVIPYFGRESNAEGNFVPVDYVIKAAVYLSHADVGEGKTYHLTDPDPYKMHEVFRMLSEEYLGKTPKGSFSGKMSKSPLMKPLEKFLGIEKEALAYGASHTKYDCWQAQHDLEGSGITCPSFKETLPAMVEYYRKHREDRQKHVGWKS</sequence>
<feature type="domain" description="Thioester reductase (TE)" evidence="1">
    <location>
        <begin position="8"/>
        <end position="246"/>
    </location>
</feature>
<gene>
    <name evidence="2" type="ORF">HNR44_003357</name>
</gene>
<dbReference type="InterPro" id="IPR013120">
    <property type="entry name" value="FAR_NAD-bd"/>
</dbReference>
<proteinExistence type="predicted"/>
<dbReference type="GO" id="GO:0035336">
    <property type="term" value="P:long-chain fatty-acyl-CoA metabolic process"/>
    <property type="evidence" value="ECO:0007669"/>
    <property type="project" value="TreeGrafter"/>
</dbReference>
<dbReference type="InterPro" id="IPR026055">
    <property type="entry name" value="FAR"/>
</dbReference>
<evidence type="ECO:0000313" key="3">
    <source>
        <dbReference type="Proteomes" id="UP000568839"/>
    </source>
</evidence>
<protein>
    <submittedName>
        <fullName evidence="2">Thioester reductase-like protein</fullName>
    </submittedName>
</protein>